<feature type="region of interest" description="Disordered" evidence="1">
    <location>
        <begin position="283"/>
        <end position="348"/>
    </location>
</feature>
<feature type="compositionally biased region" description="Basic and acidic residues" evidence="1">
    <location>
        <begin position="1"/>
        <end position="14"/>
    </location>
</feature>
<dbReference type="SUPFAM" id="SSF49879">
    <property type="entry name" value="SMAD/FHA domain"/>
    <property type="match status" value="1"/>
</dbReference>
<dbReference type="InterPro" id="IPR050923">
    <property type="entry name" value="Cell_Proc_Reg/RNA_Proc"/>
</dbReference>
<dbReference type="InterPro" id="IPR000253">
    <property type="entry name" value="FHA_dom"/>
</dbReference>
<proteinExistence type="predicted"/>
<dbReference type="Pfam" id="PF00498">
    <property type="entry name" value="FHA"/>
    <property type="match status" value="1"/>
</dbReference>
<evidence type="ECO:0000256" key="1">
    <source>
        <dbReference type="SAM" id="MobiDB-lite"/>
    </source>
</evidence>
<dbReference type="AlphaFoldDB" id="A0AAV1HR70"/>
<dbReference type="PROSITE" id="PS50006">
    <property type="entry name" value="FHA_DOMAIN"/>
    <property type="match status" value="1"/>
</dbReference>
<dbReference type="Proteomes" id="UP001314263">
    <property type="component" value="Unassembled WGS sequence"/>
</dbReference>
<evidence type="ECO:0000313" key="3">
    <source>
        <dbReference type="EMBL" id="CAK0733982.1"/>
    </source>
</evidence>
<sequence length="348" mass="37176">MDRWGDGDGLDRGPRAPMTGVSKMGMGAFVKSSEGAASAPQDGQAAKIEVVASRREQKRAQMPPPQPLQPARPTQGPPPPGAYKAPDWAGQPPRPARLDVLKDGQVIHSIPLQQPATLFGRSPAADVVLDHPSLSRQHAVVCYNKLSREWAVLDLNSAHGTEADGISAGKGDPVPLREGSMLHFAASSREYVLRLQGALESEPQHDSAAANAAAEPPAKRRKGVQWPDEAAQQSGQQLEKVIGYTDGGSFASRIGPQAVNSSRAGGGRFADLVQSRVIAAKESVGQQQDEHLRAADVEGAQQEGHQQRPPAKRKQGEEGLRRHIAQPFLKQSMYDFLPPPSQSSAQPS</sequence>
<name>A0AAV1HR70_9CHLO</name>
<feature type="compositionally biased region" description="Pro residues" evidence="1">
    <location>
        <begin position="62"/>
        <end position="81"/>
    </location>
</feature>
<reference evidence="3 4" key="1">
    <citation type="submission" date="2023-10" db="EMBL/GenBank/DDBJ databases">
        <authorList>
            <person name="Maclean D."/>
            <person name="Macfadyen A."/>
        </authorList>
    </citation>
    <scope>NUCLEOTIDE SEQUENCE [LARGE SCALE GENOMIC DNA]</scope>
</reference>
<feature type="domain" description="FHA" evidence="2">
    <location>
        <begin position="117"/>
        <end position="168"/>
    </location>
</feature>
<keyword evidence="4" id="KW-1185">Reference proteome</keyword>
<dbReference type="Gene3D" id="2.60.200.20">
    <property type="match status" value="1"/>
</dbReference>
<evidence type="ECO:0000259" key="2">
    <source>
        <dbReference type="PROSITE" id="PS50006"/>
    </source>
</evidence>
<dbReference type="EMBL" id="CAUYUE010000001">
    <property type="protein sequence ID" value="CAK0733982.1"/>
    <property type="molecule type" value="Genomic_DNA"/>
</dbReference>
<protein>
    <recommendedName>
        <fullName evidence="2">FHA domain-containing protein</fullName>
    </recommendedName>
</protein>
<comment type="caution">
    <text evidence="3">The sequence shown here is derived from an EMBL/GenBank/DDBJ whole genome shotgun (WGS) entry which is preliminary data.</text>
</comment>
<dbReference type="PANTHER" id="PTHR23308">
    <property type="entry name" value="NUCLEAR INHIBITOR OF PROTEIN PHOSPHATASE-1"/>
    <property type="match status" value="1"/>
</dbReference>
<dbReference type="FunFam" id="2.60.200.20:FF:000019">
    <property type="entry name" value="Nuclear inhibitor of protein phosphatase"/>
    <property type="match status" value="1"/>
</dbReference>
<evidence type="ECO:0000313" key="4">
    <source>
        <dbReference type="Proteomes" id="UP001314263"/>
    </source>
</evidence>
<accession>A0AAV1HR70</accession>
<gene>
    <name evidence="3" type="ORF">CVIRNUC_000365</name>
</gene>
<organism evidence="3 4">
    <name type="scientific">Coccomyxa viridis</name>
    <dbReference type="NCBI Taxonomy" id="1274662"/>
    <lineage>
        <taxon>Eukaryota</taxon>
        <taxon>Viridiplantae</taxon>
        <taxon>Chlorophyta</taxon>
        <taxon>core chlorophytes</taxon>
        <taxon>Trebouxiophyceae</taxon>
        <taxon>Trebouxiophyceae incertae sedis</taxon>
        <taxon>Coccomyxaceae</taxon>
        <taxon>Coccomyxa</taxon>
    </lineage>
</organism>
<feature type="region of interest" description="Disordered" evidence="1">
    <location>
        <begin position="1"/>
        <end position="97"/>
    </location>
</feature>
<dbReference type="InterPro" id="IPR008984">
    <property type="entry name" value="SMAD_FHA_dom_sf"/>
</dbReference>
<feature type="region of interest" description="Disordered" evidence="1">
    <location>
        <begin position="199"/>
        <end position="235"/>
    </location>
</feature>